<evidence type="ECO:0000313" key="22">
    <source>
        <dbReference type="EMBL" id="KAA2211264.1"/>
    </source>
</evidence>
<dbReference type="PROSITE" id="PS50857">
    <property type="entry name" value="COX2_CUA"/>
    <property type="match status" value="1"/>
</dbReference>
<evidence type="ECO:0000256" key="18">
    <source>
        <dbReference type="PROSITE-ProRule" id="PRU00433"/>
    </source>
</evidence>
<evidence type="ECO:0000259" key="20">
    <source>
        <dbReference type="PROSITE" id="PS50857"/>
    </source>
</evidence>
<sequence>MNTARLPHLFLLLPLAGCSGWQSALDPRGSTAEELHGLFWLFTITCTAVWGAVLLVLAAALWRRRHPAGISEAQQARSERRSGVAIGAAVAATVVIITGLTFASYLATRGIAEEHPEALTIRVRGYQWWWEVLYADSAPHRAFLTANELHLPVGRPVRLELATADVIHSFWVPNLAGKQDMIPGRENVLVFTPREPGTYRAQCAEFCGIQHAHMALRIVVEAPADFERWREAQIAEAAPPMTPEEEAGRQVMESKACGACHTVRGTAAAGTLGPDLTHVGGRQTIAAGMLPTTRGSLAAWIADPQTVKPGNNMPMVPLTAEELQAVSAYLARLR</sequence>
<dbReference type="InterPro" id="IPR009056">
    <property type="entry name" value="Cyt_c-like_dom"/>
</dbReference>
<keyword evidence="10" id="KW-0249">Electron transport</keyword>
<dbReference type="RefSeq" id="WP_149814329.1">
    <property type="nucleotide sequence ID" value="NZ_VUKA01000040.1"/>
</dbReference>
<evidence type="ECO:0000256" key="19">
    <source>
        <dbReference type="SAM" id="Phobius"/>
    </source>
</evidence>
<dbReference type="GO" id="GO:0005507">
    <property type="term" value="F:copper ion binding"/>
    <property type="evidence" value="ECO:0007669"/>
    <property type="project" value="InterPro"/>
</dbReference>
<evidence type="ECO:0000256" key="10">
    <source>
        <dbReference type="ARBA" id="ARBA00022982"/>
    </source>
</evidence>
<keyword evidence="13" id="KW-0186">Copper</keyword>
<dbReference type="Pfam" id="PF00116">
    <property type="entry name" value="COX2"/>
    <property type="match status" value="1"/>
</dbReference>
<evidence type="ECO:0000256" key="4">
    <source>
        <dbReference type="ARBA" id="ARBA00022448"/>
    </source>
</evidence>
<evidence type="ECO:0000256" key="12">
    <source>
        <dbReference type="ARBA" id="ARBA00023004"/>
    </source>
</evidence>
<evidence type="ECO:0000256" key="7">
    <source>
        <dbReference type="ARBA" id="ARBA00022692"/>
    </source>
</evidence>
<dbReference type="InterPro" id="IPR034236">
    <property type="entry name" value="CuRO_CcO_Caa3_II"/>
</dbReference>
<name>A0A5B2TAY9_9PROT</name>
<evidence type="ECO:0000256" key="3">
    <source>
        <dbReference type="ARBA" id="ARBA00012949"/>
    </source>
</evidence>
<dbReference type="EMBL" id="VUKA01000040">
    <property type="protein sequence ID" value="KAA2211264.1"/>
    <property type="molecule type" value="Genomic_DNA"/>
</dbReference>
<dbReference type="EC" id="7.1.1.9" evidence="3"/>
<feature type="domain" description="Cytochrome c" evidence="21">
    <location>
        <begin position="243"/>
        <end position="334"/>
    </location>
</feature>
<dbReference type="InterPro" id="IPR002429">
    <property type="entry name" value="CcO_II-like_C"/>
</dbReference>
<keyword evidence="6" id="KW-0679">Respiratory chain</keyword>
<proteinExistence type="inferred from homology"/>
<keyword evidence="4" id="KW-0813">Transport</keyword>
<dbReference type="InterPro" id="IPR045187">
    <property type="entry name" value="CcO_II"/>
</dbReference>
<feature type="domain" description="Cytochrome oxidase subunit II copper A binding" evidence="20">
    <location>
        <begin position="116"/>
        <end position="232"/>
    </location>
</feature>
<dbReference type="InterPro" id="IPR008972">
    <property type="entry name" value="Cupredoxin"/>
</dbReference>
<evidence type="ECO:0000256" key="2">
    <source>
        <dbReference type="ARBA" id="ARBA00007866"/>
    </source>
</evidence>
<keyword evidence="14 19" id="KW-0472">Membrane</keyword>
<evidence type="ECO:0000256" key="8">
    <source>
        <dbReference type="ARBA" id="ARBA00022723"/>
    </source>
</evidence>
<keyword evidence="22" id="KW-0560">Oxidoreductase</keyword>
<comment type="caution">
    <text evidence="22">The sequence shown here is derived from an EMBL/GenBank/DDBJ whole genome shotgun (WGS) entry which is preliminary data.</text>
</comment>
<comment type="function">
    <text evidence="15">Subunits I and II form the functional core of the enzyme complex. Electrons originating in cytochrome c are transferred via heme a and Cu(A) to the binuclear center formed by heme a3 and Cu(B).</text>
</comment>
<keyword evidence="11 19" id="KW-1133">Transmembrane helix</keyword>
<evidence type="ECO:0000256" key="17">
    <source>
        <dbReference type="ARBA" id="ARBA00047816"/>
    </source>
</evidence>
<dbReference type="PROSITE" id="PS00078">
    <property type="entry name" value="COX2"/>
    <property type="match status" value="1"/>
</dbReference>
<keyword evidence="5 18" id="KW-0349">Heme</keyword>
<dbReference type="GO" id="GO:0016020">
    <property type="term" value="C:membrane"/>
    <property type="evidence" value="ECO:0007669"/>
    <property type="project" value="UniProtKB-SubCell"/>
</dbReference>
<reference evidence="22 23" key="1">
    <citation type="journal article" date="2015" name="Int. J. Syst. Evol. Microbiol.">
        <title>Roseomonas oryzae sp. nov., isolated from paddy rhizosphere soil.</title>
        <authorList>
            <person name="Ramaprasad E.V."/>
            <person name="Sasikala Ch."/>
            <person name="Ramana Ch.V."/>
        </authorList>
    </citation>
    <scope>NUCLEOTIDE SEQUENCE [LARGE SCALE GENOMIC DNA]</scope>
    <source>
        <strain evidence="22 23">KCTC 42542</strain>
    </source>
</reference>
<dbReference type="SUPFAM" id="SSF49503">
    <property type="entry name" value="Cupredoxins"/>
    <property type="match status" value="1"/>
</dbReference>
<dbReference type="Proteomes" id="UP000322110">
    <property type="component" value="Unassembled WGS sequence"/>
</dbReference>
<dbReference type="Gene3D" id="1.10.287.90">
    <property type="match status" value="1"/>
</dbReference>
<keyword evidence="7 19" id="KW-0812">Transmembrane</keyword>
<dbReference type="InterPro" id="IPR036257">
    <property type="entry name" value="Cyt_c_oxidase_su2_TM_sf"/>
</dbReference>
<protein>
    <recommendedName>
        <fullName evidence="3">cytochrome-c oxidase</fullName>
        <ecNumber evidence="3">7.1.1.9</ecNumber>
    </recommendedName>
    <alternativeName>
        <fullName evidence="16">Cytochrome aa3 subunit 2</fullName>
    </alternativeName>
</protein>
<dbReference type="GO" id="GO:0020037">
    <property type="term" value="F:heme binding"/>
    <property type="evidence" value="ECO:0007669"/>
    <property type="project" value="InterPro"/>
</dbReference>
<dbReference type="NCBIfam" id="TIGR02866">
    <property type="entry name" value="CoxB"/>
    <property type="match status" value="1"/>
</dbReference>
<evidence type="ECO:0000256" key="16">
    <source>
        <dbReference type="ARBA" id="ARBA00031399"/>
    </source>
</evidence>
<comment type="subcellular location">
    <subcellularLocation>
        <location evidence="1">Membrane</location>
        <topology evidence="1">Multi-pass membrane protein</topology>
    </subcellularLocation>
</comment>
<comment type="catalytic activity">
    <reaction evidence="17">
        <text>4 Fe(II)-[cytochrome c] + O2 + 8 H(+)(in) = 4 Fe(III)-[cytochrome c] + 2 H2O + 4 H(+)(out)</text>
        <dbReference type="Rhea" id="RHEA:11436"/>
        <dbReference type="Rhea" id="RHEA-COMP:10350"/>
        <dbReference type="Rhea" id="RHEA-COMP:14399"/>
        <dbReference type="ChEBI" id="CHEBI:15377"/>
        <dbReference type="ChEBI" id="CHEBI:15378"/>
        <dbReference type="ChEBI" id="CHEBI:15379"/>
        <dbReference type="ChEBI" id="CHEBI:29033"/>
        <dbReference type="ChEBI" id="CHEBI:29034"/>
        <dbReference type="EC" id="7.1.1.9"/>
    </reaction>
</comment>
<evidence type="ECO:0000259" key="21">
    <source>
        <dbReference type="PROSITE" id="PS51007"/>
    </source>
</evidence>
<evidence type="ECO:0000256" key="13">
    <source>
        <dbReference type="ARBA" id="ARBA00023008"/>
    </source>
</evidence>
<dbReference type="Gene3D" id="2.60.40.420">
    <property type="entry name" value="Cupredoxins - blue copper proteins"/>
    <property type="match status" value="1"/>
</dbReference>
<comment type="similarity">
    <text evidence="2">Belongs to the cytochrome c oxidase subunit 2 family.</text>
</comment>
<evidence type="ECO:0000256" key="9">
    <source>
        <dbReference type="ARBA" id="ARBA00022967"/>
    </source>
</evidence>
<dbReference type="SUPFAM" id="SSF46626">
    <property type="entry name" value="Cytochrome c"/>
    <property type="match status" value="1"/>
</dbReference>
<keyword evidence="23" id="KW-1185">Reference proteome</keyword>
<keyword evidence="12 18" id="KW-0408">Iron</keyword>
<dbReference type="OrthoDB" id="9781261at2"/>
<evidence type="ECO:0000256" key="14">
    <source>
        <dbReference type="ARBA" id="ARBA00023136"/>
    </source>
</evidence>
<keyword evidence="8 18" id="KW-0479">Metal-binding</keyword>
<evidence type="ECO:0000256" key="6">
    <source>
        <dbReference type="ARBA" id="ARBA00022660"/>
    </source>
</evidence>
<evidence type="ECO:0000256" key="5">
    <source>
        <dbReference type="ARBA" id="ARBA00022617"/>
    </source>
</evidence>
<evidence type="ECO:0000313" key="23">
    <source>
        <dbReference type="Proteomes" id="UP000322110"/>
    </source>
</evidence>
<dbReference type="InterPro" id="IPR001505">
    <property type="entry name" value="Copper_CuA"/>
</dbReference>
<dbReference type="InterPro" id="IPR036909">
    <property type="entry name" value="Cyt_c-like_dom_sf"/>
</dbReference>
<dbReference type="GO" id="GO:0004129">
    <property type="term" value="F:cytochrome-c oxidase activity"/>
    <property type="evidence" value="ECO:0007669"/>
    <property type="project" value="UniProtKB-EC"/>
</dbReference>
<dbReference type="GO" id="GO:0042773">
    <property type="term" value="P:ATP synthesis coupled electron transport"/>
    <property type="evidence" value="ECO:0007669"/>
    <property type="project" value="TreeGrafter"/>
</dbReference>
<dbReference type="AlphaFoldDB" id="A0A5B2TAY9"/>
<dbReference type="PANTHER" id="PTHR22888">
    <property type="entry name" value="CYTOCHROME C OXIDASE, SUBUNIT II"/>
    <property type="match status" value="1"/>
</dbReference>
<evidence type="ECO:0000256" key="15">
    <source>
        <dbReference type="ARBA" id="ARBA00024688"/>
    </source>
</evidence>
<organism evidence="22 23">
    <name type="scientific">Teichococcus oryzae</name>
    <dbReference type="NCBI Taxonomy" id="1608942"/>
    <lineage>
        <taxon>Bacteria</taxon>
        <taxon>Pseudomonadati</taxon>
        <taxon>Pseudomonadota</taxon>
        <taxon>Alphaproteobacteria</taxon>
        <taxon>Acetobacterales</taxon>
        <taxon>Roseomonadaceae</taxon>
        <taxon>Roseomonas</taxon>
    </lineage>
</organism>
<gene>
    <name evidence="22" type="primary">coxB</name>
    <name evidence="22" type="ORF">F0Q34_20975</name>
</gene>
<feature type="transmembrane region" description="Helical" evidence="19">
    <location>
        <begin position="83"/>
        <end position="107"/>
    </location>
</feature>
<dbReference type="GO" id="GO:0016491">
    <property type="term" value="F:oxidoreductase activity"/>
    <property type="evidence" value="ECO:0007669"/>
    <property type="project" value="UniProtKB-KW"/>
</dbReference>
<dbReference type="InterPro" id="IPR014222">
    <property type="entry name" value="Cyt_c_oxidase_su2"/>
</dbReference>
<accession>A0A5B2TAY9</accession>
<dbReference type="CDD" id="cd04213">
    <property type="entry name" value="CuRO_CcO_Caa3_II"/>
    <property type="match status" value="1"/>
</dbReference>
<keyword evidence="9" id="KW-1278">Translocase</keyword>
<evidence type="ECO:0000256" key="11">
    <source>
        <dbReference type="ARBA" id="ARBA00022989"/>
    </source>
</evidence>
<feature type="transmembrane region" description="Helical" evidence="19">
    <location>
        <begin position="39"/>
        <end position="62"/>
    </location>
</feature>
<dbReference type="PROSITE" id="PS51007">
    <property type="entry name" value="CYTC"/>
    <property type="match status" value="1"/>
</dbReference>
<evidence type="ECO:0000256" key="1">
    <source>
        <dbReference type="ARBA" id="ARBA00004141"/>
    </source>
</evidence>
<dbReference type="Pfam" id="PF00034">
    <property type="entry name" value="Cytochrom_C"/>
    <property type="match status" value="1"/>
</dbReference>
<dbReference type="PANTHER" id="PTHR22888:SF9">
    <property type="entry name" value="CYTOCHROME C OXIDASE SUBUNIT 2"/>
    <property type="match status" value="1"/>
</dbReference>